<dbReference type="RefSeq" id="WP_055658794.1">
    <property type="nucleotide sequence ID" value="NZ_CP128601.1"/>
</dbReference>
<feature type="transmembrane region" description="Helical" evidence="6">
    <location>
        <begin position="6"/>
        <end position="32"/>
    </location>
</feature>
<reference evidence="8" key="1">
    <citation type="submission" date="2015-07" db="EMBL/GenBank/DDBJ databases">
        <authorList>
            <person name="Rodrigo-Torres Lidia"/>
            <person name="Arahal R.David."/>
        </authorList>
    </citation>
    <scope>NUCLEOTIDE SEQUENCE [LARGE SCALE GENOMIC DNA]</scope>
    <source>
        <strain evidence="8">CECT 4801</strain>
    </source>
</reference>
<keyword evidence="8" id="KW-1185">Reference proteome</keyword>
<keyword evidence="3 6" id="KW-0812">Transmembrane</keyword>
<keyword evidence="5 6" id="KW-0472">Membrane</keyword>
<dbReference type="GO" id="GO:0005886">
    <property type="term" value="C:plasma membrane"/>
    <property type="evidence" value="ECO:0007669"/>
    <property type="project" value="UniProtKB-SubCell"/>
</dbReference>
<keyword evidence="2" id="KW-1003">Cell membrane</keyword>
<dbReference type="Proteomes" id="UP000048926">
    <property type="component" value="Unassembled WGS sequence"/>
</dbReference>
<name>A0A0M6Y6C7_9HYPH</name>
<dbReference type="PANTHER" id="PTHR30086">
    <property type="entry name" value="ARGININE EXPORTER PROTEIN ARGO"/>
    <property type="match status" value="1"/>
</dbReference>
<keyword evidence="4 6" id="KW-1133">Transmembrane helix</keyword>
<evidence type="ECO:0000256" key="4">
    <source>
        <dbReference type="ARBA" id="ARBA00022989"/>
    </source>
</evidence>
<dbReference type="Pfam" id="PF01810">
    <property type="entry name" value="LysE"/>
    <property type="match status" value="1"/>
</dbReference>
<organism evidence="7 8">
    <name type="scientific">Roseibium aggregatum</name>
    <dbReference type="NCBI Taxonomy" id="187304"/>
    <lineage>
        <taxon>Bacteria</taxon>
        <taxon>Pseudomonadati</taxon>
        <taxon>Pseudomonadota</taxon>
        <taxon>Alphaproteobacteria</taxon>
        <taxon>Hyphomicrobiales</taxon>
        <taxon>Stappiaceae</taxon>
        <taxon>Roseibium</taxon>
    </lineage>
</organism>
<accession>A0A0M6Y6C7</accession>
<protein>
    <submittedName>
        <fullName evidence="7">Threonine efflux protein</fullName>
    </submittedName>
</protein>
<proteinExistence type="predicted"/>
<dbReference type="AlphaFoldDB" id="A0A0M6Y6C7"/>
<dbReference type="EMBL" id="CXST01000002">
    <property type="protein sequence ID" value="CTQ45656.1"/>
    <property type="molecule type" value="Genomic_DNA"/>
</dbReference>
<comment type="subcellular location">
    <subcellularLocation>
        <location evidence="1">Cell membrane</location>
        <topology evidence="1">Multi-pass membrane protein</topology>
    </subcellularLocation>
</comment>
<sequence length="206" mass="21841">MNEHLASLFLALGIFSLGFVSIGPNILAIIGTSMERGRKSGTQLALGVGAGSGLWATFTVAGLTALIAAYAQAVTVLKIFGAVYLLWLAFKAFRAASRPANAMHVTGARGRNLFLQGLAIQMTNPKAALHWIAIVGIGLGADTPLWVGLLLIGLSTAISIIGHVAYAVTFSTAPVIRFYRRSQRWISATLGVFFSFAAYKLATFRP</sequence>
<dbReference type="PANTHER" id="PTHR30086:SF21">
    <property type="entry name" value="TRANSPORT PROTEIN"/>
    <property type="match status" value="1"/>
</dbReference>
<gene>
    <name evidence="7" type="primary">rhtC_1</name>
    <name evidence="7" type="ORF">LAL4801_04110</name>
</gene>
<feature type="transmembrane region" description="Helical" evidence="6">
    <location>
        <begin position="76"/>
        <end position="93"/>
    </location>
</feature>
<dbReference type="GO" id="GO:0015171">
    <property type="term" value="F:amino acid transmembrane transporter activity"/>
    <property type="evidence" value="ECO:0007669"/>
    <property type="project" value="TreeGrafter"/>
</dbReference>
<evidence type="ECO:0000256" key="3">
    <source>
        <dbReference type="ARBA" id="ARBA00022692"/>
    </source>
</evidence>
<evidence type="ECO:0000256" key="1">
    <source>
        <dbReference type="ARBA" id="ARBA00004651"/>
    </source>
</evidence>
<dbReference type="OrthoDB" id="7659099at2"/>
<evidence type="ECO:0000256" key="5">
    <source>
        <dbReference type="ARBA" id="ARBA00023136"/>
    </source>
</evidence>
<evidence type="ECO:0000256" key="2">
    <source>
        <dbReference type="ARBA" id="ARBA00022475"/>
    </source>
</evidence>
<dbReference type="STRING" id="187304.B0E33_02780"/>
<dbReference type="InterPro" id="IPR001123">
    <property type="entry name" value="LeuE-type"/>
</dbReference>
<evidence type="ECO:0000313" key="8">
    <source>
        <dbReference type="Proteomes" id="UP000048926"/>
    </source>
</evidence>
<feature type="transmembrane region" description="Helical" evidence="6">
    <location>
        <begin position="145"/>
        <end position="173"/>
    </location>
</feature>
<evidence type="ECO:0000256" key="6">
    <source>
        <dbReference type="SAM" id="Phobius"/>
    </source>
</evidence>
<evidence type="ECO:0000313" key="7">
    <source>
        <dbReference type="EMBL" id="CTQ45656.1"/>
    </source>
</evidence>
<feature type="transmembrane region" description="Helical" evidence="6">
    <location>
        <begin position="44"/>
        <end position="70"/>
    </location>
</feature>